<feature type="region of interest" description="Disordered" evidence="4">
    <location>
        <begin position="254"/>
        <end position="277"/>
    </location>
</feature>
<feature type="compositionally biased region" description="Low complexity" evidence="4">
    <location>
        <begin position="11"/>
        <end position="30"/>
    </location>
</feature>
<feature type="region of interest" description="Disordered" evidence="4">
    <location>
        <begin position="46"/>
        <end position="70"/>
    </location>
</feature>
<evidence type="ECO:0000313" key="6">
    <source>
        <dbReference type="EMBL" id="KAF4752166.1"/>
    </source>
</evidence>
<accession>A0A7J6U5W1</accession>
<comment type="caution">
    <text evidence="6">The sequence shown here is derived from an EMBL/GenBank/DDBJ whole genome shotgun (WGS) entry which is preliminary data.</text>
</comment>
<feature type="domain" description="RRM" evidence="5">
    <location>
        <begin position="180"/>
        <end position="256"/>
    </location>
</feature>
<feature type="region of interest" description="Disordered" evidence="4">
    <location>
        <begin position="138"/>
        <end position="181"/>
    </location>
</feature>
<dbReference type="Gene3D" id="3.30.70.330">
    <property type="match status" value="2"/>
</dbReference>
<proteinExistence type="predicted"/>
<dbReference type="Proteomes" id="UP000553632">
    <property type="component" value="Unassembled WGS sequence"/>
</dbReference>
<keyword evidence="2 3" id="KW-0694">RNA-binding</keyword>
<dbReference type="PANTHER" id="PTHR48032">
    <property type="entry name" value="RNA-BINDING PROTEIN MUSASHI HOMOLOG RBP6"/>
    <property type="match status" value="1"/>
</dbReference>
<feature type="compositionally biased region" description="Polar residues" evidence="4">
    <location>
        <begin position="1"/>
        <end position="10"/>
    </location>
</feature>
<sequence length="406" mass="43007">MATNYPGSNFSGPPQSAAGSGSQGQQDPFAAAAAIAAKTAASLTNQLGGKAPEQGGPSFSSGGYGGQYGDRAAEDRRQLFVGGIPEGITDDAFHQYFSQFGHVERAIVMTDKMTGRCRGFGFVTYSTSGEVENCLASGPHQLNGKHVDVNRSQDPKDPHRGGYGGDRSGGPARRGGDDPMKVFCGGLPQECDTERLRQHFSQYGNIVDCIAMRDRDTGRSKGYGFVTFDSEDAVNAAINGNNMIDGRWVEVRNSQRHGGSDGSGKGKGRGWGSPEPQGYDAYSQAAMQQGWAGMAAQQAAYYPYAAYYSSLQAQQGGQAAGQMADPYAAYYAAMAVAANQQQQQQQQQPQQQTQEAQQTQQQSYSAGGGVHTKTYSGIDLHPVGVDSCFGWCLMLAGVGLRAARSS</sequence>
<feature type="region of interest" description="Disordered" evidence="4">
    <location>
        <begin position="1"/>
        <end position="30"/>
    </location>
</feature>
<evidence type="ECO:0000313" key="7">
    <source>
        <dbReference type="Proteomes" id="UP000553632"/>
    </source>
</evidence>
<evidence type="ECO:0000256" key="3">
    <source>
        <dbReference type="PROSITE-ProRule" id="PRU00176"/>
    </source>
</evidence>
<dbReference type="GO" id="GO:0003729">
    <property type="term" value="F:mRNA binding"/>
    <property type="evidence" value="ECO:0007669"/>
    <property type="project" value="TreeGrafter"/>
</dbReference>
<dbReference type="Pfam" id="PF00076">
    <property type="entry name" value="RRM_1"/>
    <property type="match status" value="2"/>
</dbReference>
<feature type="compositionally biased region" description="Low complexity" evidence="4">
    <location>
        <begin position="344"/>
        <end position="365"/>
    </location>
</feature>
<feature type="compositionally biased region" description="Basic and acidic residues" evidence="4">
    <location>
        <begin position="145"/>
        <end position="160"/>
    </location>
</feature>
<dbReference type="SMART" id="SM00360">
    <property type="entry name" value="RRM"/>
    <property type="match status" value="2"/>
</dbReference>
<dbReference type="InterPro" id="IPR000504">
    <property type="entry name" value="RRM_dom"/>
</dbReference>
<evidence type="ECO:0000256" key="4">
    <source>
        <dbReference type="SAM" id="MobiDB-lite"/>
    </source>
</evidence>
<dbReference type="EMBL" id="JABANO010006231">
    <property type="protein sequence ID" value="KAF4752166.1"/>
    <property type="molecule type" value="Genomic_DNA"/>
</dbReference>
<gene>
    <name evidence="6" type="ORF">FOZ63_009900</name>
</gene>
<feature type="non-terminal residue" evidence="6">
    <location>
        <position position="406"/>
    </location>
</feature>
<reference evidence="6 7" key="1">
    <citation type="submission" date="2020-04" db="EMBL/GenBank/DDBJ databases">
        <title>Perkinsus olseni comparative genomics.</title>
        <authorList>
            <person name="Bogema D.R."/>
        </authorList>
    </citation>
    <scope>NUCLEOTIDE SEQUENCE [LARGE SCALE GENOMIC DNA]</scope>
    <source>
        <strain evidence="6 7">ATCC PRA-207</strain>
    </source>
</reference>
<feature type="compositionally biased region" description="Gly residues" evidence="4">
    <location>
        <begin position="260"/>
        <end position="271"/>
    </location>
</feature>
<dbReference type="PANTHER" id="PTHR48032:SF6">
    <property type="entry name" value="RNA-BINDING (RRM_RBD_RNP MOTIFS) FAMILY PROTEIN"/>
    <property type="match status" value="1"/>
</dbReference>
<dbReference type="GO" id="GO:0006417">
    <property type="term" value="P:regulation of translation"/>
    <property type="evidence" value="ECO:0007669"/>
    <property type="project" value="TreeGrafter"/>
</dbReference>
<organism evidence="6 7">
    <name type="scientific">Perkinsus olseni</name>
    <name type="common">Perkinsus atlanticus</name>
    <dbReference type="NCBI Taxonomy" id="32597"/>
    <lineage>
        <taxon>Eukaryota</taxon>
        <taxon>Sar</taxon>
        <taxon>Alveolata</taxon>
        <taxon>Perkinsozoa</taxon>
        <taxon>Perkinsea</taxon>
        <taxon>Perkinsida</taxon>
        <taxon>Perkinsidae</taxon>
        <taxon>Perkinsus</taxon>
    </lineage>
</organism>
<feature type="domain" description="RRM" evidence="5">
    <location>
        <begin position="77"/>
        <end position="154"/>
    </location>
</feature>
<evidence type="ECO:0000256" key="1">
    <source>
        <dbReference type="ARBA" id="ARBA00022737"/>
    </source>
</evidence>
<keyword evidence="1" id="KW-0677">Repeat</keyword>
<dbReference type="InterPro" id="IPR012677">
    <property type="entry name" value="Nucleotide-bd_a/b_plait_sf"/>
</dbReference>
<evidence type="ECO:0000256" key="2">
    <source>
        <dbReference type="ARBA" id="ARBA00022884"/>
    </source>
</evidence>
<dbReference type="OMA" id="DPMKVFC"/>
<feature type="region of interest" description="Disordered" evidence="4">
    <location>
        <begin position="344"/>
        <end position="366"/>
    </location>
</feature>
<keyword evidence="7" id="KW-1185">Reference proteome</keyword>
<dbReference type="SUPFAM" id="SSF54928">
    <property type="entry name" value="RNA-binding domain, RBD"/>
    <property type="match status" value="2"/>
</dbReference>
<evidence type="ECO:0000259" key="5">
    <source>
        <dbReference type="PROSITE" id="PS50102"/>
    </source>
</evidence>
<dbReference type="InterPro" id="IPR035979">
    <property type="entry name" value="RBD_domain_sf"/>
</dbReference>
<protein>
    <recommendedName>
        <fullName evidence="5">RRM domain-containing protein</fullName>
    </recommendedName>
</protein>
<name>A0A7J6U5W1_PEROL</name>
<dbReference type="AlphaFoldDB" id="A0A7J6U5W1"/>
<dbReference type="PROSITE" id="PS50102">
    <property type="entry name" value="RRM"/>
    <property type="match status" value="2"/>
</dbReference>